<comment type="subcellular location">
    <subcellularLocation>
        <location evidence="1">Membrane</location>
        <topology evidence="1">Multi-pass membrane protein</topology>
    </subcellularLocation>
</comment>
<feature type="region of interest" description="Disordered" evidence="6">
    <location>
        <begin position="519"/>
        <end position="580"/>
    </location>
</feature>
<evidence type="ECO:0000256" key="1">
    <source>
        <dbReference type="ARBA" id="ARBA00004141"/>
    </source>
</evidence>
<dbReference type="GO" id="GO:0012505">
    <property type="term" value="C:endomembrane system"/>
    <property type="evidence" value="ECO:0007669"/>
    <property type="project" value="TreeGrafter"/>
</dbReference>
<dbReference type="InterPro" id="IPR008429">
    <property type="entry name" value="CLPTM1"/>
</dbReference>
<dbReference type="PANTHER" id="PTHR21347">
    <property type="entry name" value="CLEFT LIP AND PALATE ASSOCIATED TRANSMEMBRANE PROTEIN-RELATED"/>
    <property type="match status" value="1"/>
</dbReference>
<evidence type="ECO:0000256" key="5">
    <source>
        <dbReference type="ARBA" id="ARBA00023136"/>
    </source>
</evidence>
<evidence type="ECO:0000256" key="3">
    <source>
        <dbReference type="ARBA" id="ARBA00022692"/>
    </source>
</evidence>
<comment type="caution">
    <text evidence="8">The sequence shown here is derived from an EMBL/GenBank/DDBJ whole genome shotgun (WGS) entry which is preliminary data.</text>
</comment>
<reference evidence="8 9" key="1">
    <citation type="journal article" date="2024" name="Nat. Commun.">
        <title>Phylogenomics reveals the evolutionary origins of lichenization in chlorophyte algae.</title>
        <authorList>
            <person name="Puginier C."/>
            <person name="Libourel C."/>
            <person name="Otte J."/>
            <person name="Skaloud P."/>
            <person name="Haon M."/>
            <person name="Grisel S."/>
            <person name="Petersen M."/>
            <person name="Berrin J.G."/>
            <person name="Delaux P.M."/>
            <person name="Dal Grande F."/>
            <person name="Keller J."/>
        </authorList>
    </citation>
    <scope>NUCLEOTIDE SEQUENCE [LARGE SCALE GENOMIC DNA]</scope>
    <source>
        <strain evidence="8 9">SAG 245.80</strain>
    </source>
</reference>
<dbReference type="GO" id="GO:0016020">
    <property type="term" value="C:membrane"/>
    <property type="evidence" value="ECO:0007669"/>
    <property type="project" value="UniProtKB-SubCell"/>
</dbReference>
<sequence>MPKLLQGTPVDMALYLSEQPVFSDFGSKESLIWRETDLLLGQGSERTAVYTYRPSQAVQNNASVYLHAYFAPTGLPVDPSDPFYDPRVVFHKTSMLNAYLPRPRNKTGVNLLSTEGEQRAAREQHALEAGRPREIISMLKPNVTIAMVEDFTVYPADKIPEHVKPYLDVDTEDMTYWPTVWFNEFWLLRDKLVPLNGSVAEVPLQLSVYPLALWKFTIYLQMEQSFSMQKTMGAMADGESDEFKRILLEGNPVLLAVTFAVSLLHSVFDVLAFKNDIGFWKNKKNVEGLSVRTILINCVCQFIIFLYLMDNDTSFVVLLSSGVGLLIELWKVTKAMNVTFDRARGFPWLHFADKAGYHNTMTKQYDREAMRYLSWALYPLIACYAVYALLYETHRSWYSWVLNSLVGAVYTFGFILMCPQLYLNYKLKSVAHLPWRQMTYKFLNTIIDDLFAFVIKMPLLHRLSVFRDDLVFLVYIYQRWIYRVDPKRANEFGYAAEGDETEAAAPAALPGASAAPLGDGAATHAAAGAATTPGKEGDSDDFEDISGKVQPEAGQARLRRVTEPAEAVTAALQPEVKKER</sequence>
<organism evidence="8 9">
    <name type="scientific">Elliptochloris bilobata</name>
    <dbReference type="NCBI Taxonomy" id="381761"/>
    <lineage>
        <taxon>Eukaryota</taxon>
        <taxon>Viridiplantae</taxon>
        <taxon>Chlorophyta</taxon>
        <taxon>core chlorophytes</taxon>
        <taxon>Trebouxiophyceae</taxon>
        <taxon>Trebouxiophyceae incertae sedis</taxon>
        <taxon>Elliptochloris clade</taxon>
        <taxon>Elliptochloris</taxon>
    </lineage>
</organism>
<evidence type="ECO:0008006" key="10">
    <source>
        <dbReference type="Google" id="ProtNLM"/>
    </source>
</evidence>
<feature type="transmembrane region" description="Helical" evidence="7">
    <location>
        <begin position="253"/>
        <end position="273"/>
    </location>
</feature>
<keyword evidence="9" id="KW-1185">Reference proteome</keyword>
<evidence type="ECO:0000256" key="6">
    <source>
        <dbReference type="SAM" id="MobiDB-lite"/>
    </source>
</evidence>
<dbReference type="Pfam" id="PF05602">
    <property type="entry name" value="CLPTM1"/>
    <property type="match status" value="1"/>
</dbReference>
<evidence type="ECO:0000256" key="4">
    <source>
        <dbReference type="ARBA" id="ARBA00022989"/>
    </source>
</evidence>
<gene>
    <name evidence="8" type="ORF">WJX81_006087</name>
</gene>
<feature type="transmembrane region" description="Helical" evidence="7">
    <location>
        <begin position="289"/>
        <end position="309"/>
    </location>
</feature>
<evidence type="ECO:0000256" key="7">
    <source>
        <dbReference type="SAM" id="Phobius"/>
    </source>
</evidence>
<dbReference type="AlphaFoldDB" id="A0AAW1QMJ9"/>
<dbReference type="EMBL" id="JALJOU010000087">
    <property type="protein sequence ID" value="KAK9822470.1"/>
    <property type="molecule type" value="Genomic_DNA"/>
</dbReference>
<name>A0AAW1QMJ9_9CHLO</name>
<evidence type="ECO:0000313" key="8">
    <source>
        <dbReference type="EMBL" id="KAK9822470.1"/>
    </source>
</evidence>
<keyword evidence="5 7" id="KW-0472">Membrane</keyword>
<feature type="transmembrane region" description="Helical" evidence="7">
    <location>
        <begin position="315"/>
        <end position="332"/>
    </location>
</feature>
<evidence type="ECO:0000313" key="9">
    <source>
        <dbReference type="Proteomes" id="UP001445335"/>
    </source>
</evidence>
<protein>
    <recommendedName>
        <fullName evidence="10">Cleft lip and palate associated transmembrane protein</fullName>
    </recommendedName>
</protein>
<keyword evidence="3 7" id="KW-0812">Transmembrane</keyword>
<accession>A0AAW1QMJ9</accession>
<feature type="transmembrane region" description="Helical" evidence="7">
    <location>
        <begin position="397"/>
        <end position="418"/>
    </location>
</feature>
<proteinExistence type="inferred from homology"/>
<comment type="similarity">
    <text evidence="2">Belongs to the CLPTM1 family.</text>
</comment>
<feature type="compositionally biased region" description="Low complexity" evidence="6">
    <location>
        <begin position="519"/>
        <end position="532"/>
    </location>
</feature>
<evidence type="ECO:0000256" key="2">
    <source>
        <dbReference type="ARBA" id="ARBA00009310"/>
    </source>
</evidence>
<dbReference type="Proteomes" id="UP001445335">
    <property type="component" value="Unassembled WGS sequence"/>
</dbReference>
<keyword evidence="4 7" id="KW-1133">Transmembrane helix</keyword>
<feature type="transmembrane region" description="Helical" evidence="7">
    <location>
        <begin position="372"/>
        <end position="391"/>
    </location>
</feature>
<dbReference type="PANTHER" id="PTHR21347:SF0">
    <property type="entry name" value="LIPID SCRAMBLASE CLPTM1L"/>
    <property type="match status" value="1"/>
</dbReference>